<dbReference type="Proteomes" id="UP000009138">
    <property type="component" value="Unassembled WGS sequence"/>
</dbReference>
<dbReference type="eggNOG" id="KOG0017">
    <property type="taxonomic scope" value="Eukaryota"/>
</dbReference>
<evidence type="ECO:0000259" key="1">
    <source>
        <dbReference type="Pfam" id="PF03732"/>
    </source>
</evidence>
<dbReference type="InterPro" id="IPR005162">
    <property type="entry name" value="Retrotrans_gag_dom"/>
</dbReference>
<keyword evidence="3" id="KW-1185">Reference proteome</keyword>
<sequence>MSTSVNIKSSSSLDKGILRYLNEPKCFAGGNDYEEATTWLDRMARLQAATRMSDEEILFVAGDHLVEKAATWWKVVGKKSTDWKSFEEAFKDQYLADREGSWWRQLQTLKQDPKDSIDDVAFRMQELFDLLGNKNHDIQVSMFLDAIDPTIAFEVDKDVTPSTLRDARARAKQVERSIQRYGARPGPSAPVLPDRDVFSVGSRNGYGRDDLSSAVSTMFSLADKLEKLTINLVRANDGMAQENAAASVKPRRGLVCFFCDEEGHTVVGIIVRMFCNFIRFALYLCSQIR</sequence>
<dbReference type="OrthoDB" id="2285313at2759"/>
<gene>
    <name evidence="2" type="ORF">RO3G_15673</name>
</gene>
<evidence type="ECO:0000313" key="2">
    <source>
        <dbReference type="EMBL" id="EIE90962.1"/>
    </source>
</evidence>
<proteinExistence type="predicted"/>
<evidence type="ECO:0000313" key="3">
    <source>
        <dbReference type="Proteomes" id="UP000009138"/>
    </source>
</evidence>
<dbReference type="STRING" id="246409.I1CR82"/>
<feature type="domain" description="Retrotransposon gag" evidence="1">
    <location>
        <begin position="64"/>
        <end position="147"/>
    </location>
</feature>
<name>I1CR82_RHIO9</name>
<dbReference type="EMBL" id="CH476748">
    <property type="protein sequence ID" value="EIE90962.1"/>
    <property type="molecule type" value="Genomic_DNA"/>
</dbReference>
<protein>
    <recommendedName>
        <fullName evidence="1">Retrotransposon gag domain-containing protein</fullName>
    </recommendedName>
</protein>
<dbReference type="VEuPathDB" id="FungiDB:RO3G_15673"/>
<dbReference type="AlphaFoldDB" id="I1CR82"/>
<dbReference type="Pfam" id="PF03732">
    <property type="entry name" value="Retrotrans_gag"/>
    <property type="match status" value="1"/>
</dbReference>
<dbReference type="RefSeq" id="XP_067526358.1">
    <property type="nucleotide sequence ID" value="XM_067670257.1"/>
</dbReference>
<reference evidence="2 3" key="1">
    <citation type="journal article" date="2009" name="PLoS Genet.">
        <title>Genomic analysis of the basal lineage fungus Rhizopus oryzae reveals a whole-genome duplication.</title>
        <authorList>
            <person name="Ma L.-J."/>
            <person name="Ibrahim A.S."/>
            <person name="Skory C."/>
            <person name="Grabherr M.G."/>
            <person name="Burger G."/>
            <person name="Butler M."/>
            <person name="Elias M."/>
            <person name="Idnurm A."/>
            <person name="Lang B.F."/>
            <person name="Sone T."/>
            <person name="Abe A."/>
            <person name="Calvo S.E."/>
            <person name="Corrochano L.M."/>
            <person name="Engels R."/>
            <person name="Fu J."/>
            <person name="Hansberg W."/>
            <person name="Kim J.-M."/>
            <person name="Kodira C.D."/>
            <person name="Koehrsen M.J."/>
            <person name="Liu B."/>
            <person name="Miranda-Saavedra D."/>
            <person name="O'Leary S."/>
            <person name="Ortiz-Castellanos L."/>
            <person name="Poulter R."/>
            <person name="Rodriguez-Romero J."/>
            <person name="Ruiz-Herrera J."/>
            <person name="Shen Y.-Q."/>
            <person name="Zeng Q."/>
            <person name="Galagan J."/>
            <person name="Birren B.W."/>
            <person name="Cuomo C.A."/>
            <person name="Wickes B.L."/>
        </authorList>
    </citation>
    <scope>NUCLEOTIDE SEQUENCE [LARGE SCALE GENOMIC DNA]</scope>
    <source>
        <strain evidence="3">RA 99-880 / ATCC MYA-4621 / FGSC 9543 / NRRL 43880</strain>
    </source>
</reference>
<dbReference type="InParanoid" id="I1CR82"/>
<organism evidence="2 3">
    <name type="scientific">Rhizopus delemar (strain RA 99-880 / ATCC MYA-4621 / FGSC 9543 / NRRL 43880)</name>
    <name type="common">Mucormycosis agent</name>
    <name type="synonym">Rhizopus arrhizus var. delemar</name>
    <dbReference type="NCBI Taxonomy" id="246409"/>
    <lineage>
        <taxon>Eukaryota</taxon>
        <taxon>Fungi</taxon>
        <taxon>Fungi incertae sedis</taxon>
        <taxon>Mucoromycota</taxon>
        <taxon>Mucoromycotina</taxon>
        <taxon>Mucoromycetes</taxon>
        <taxon>Mucorales</taxon>
        <taxon>Mucorineae</taxon>
        <taxon>Rhizopodaceae</taxon>
        <taxon>Rhizopus</taxon>
    </lineage>
</organism>
<accession>I1CR82</accession>
<dbReference type="GeneID" id="93622638"/>